<sequence length="319" mass="36473">MKNIFDLYKGVIGADKLFGRSADNVQISGQAAPDLIRNKILEGKPLMIARFGATELNCILNYYFINRGLLGNLKNLASGIPYFLKLKEGVLRNMNVYSGFFPPTTSNIARYCELSIADLPDIDILGSWMTHEKFLYPMMNPNHQRVRLGDLTPVKYPDQPWTTALEGKRVLIVQPFEETIKMQYLKRDLLFKNKALLPNFDLITLKAVQSVAGNGYDTGFKDWFEALEHMKEQINKIEFDIAILGCGAYGMPLAAHIKRLGKQAFHLGGETQIMFGIKGKRWDGDPYNYDKLFYNEHWVRPMDIDTPKNINKVEDGCYW</sequence>
<accession>A0A4R6IAU3</accession>
<evidence type="ECO:0000313" key="2">
    <source>
        <dbReference type="Proteomes" id="UP000295499"/>
    </source>
</evidence>
<comment type="caution">
    <text evidence="1">The sequence shown here is derived from an EMBL/GenBank/DDBJ whole genome shotgun (WGS) entry which is preliminary data.</text>
</comment>
<dbReference type="RefSeq" id="WP_133559238.1">
    <property type="nucleotide sequence ID" value="NZ_SNWM01000008.1"/>
</dbReference>
<dbReference type="Proteomes" id="UP000295499">
    <property type="component" value="Unassembled WGS sequence"/>
</dbReference>
<name>A0A4R6IAU3_9SPHI</name>
<organism evidence="1 2">
    <name type="scientific">Pedobacter duraquae</name>
    <dbReference type="NCBI Taxonomy" id="425511"/>
    <lineage>
        <taxon>Bacteria</taxon>
        <taxon>Pseudomonadati</taxon>
        <taxon>Bacteroidota</taxon>
        <taxon>Sphingobacteriia</taxon>
        <taxon>Sphingobacteriales</taxon>
        <taxon>Sphingobacteriaceae</taxon>
        <taxon>Pedobacter</taxon>
    </lineage>
</organism>
<dbReference type="EMBL" id="SNWM01000008">
    <property type="protein sequence ID" value="TDO19022.1"/>
    <property type="molecule type" value="Genomic_DNA"/>
</dbReference>
<dbReference type="OrthoDB" id="9795420at2"/>
<protein>
    <submittedName>
        <fullName evidence="1">Uncharacterized protein</fullName>
    </submittedName>
</protein>
<keyword evidence="2" id="KW-1185">Reference proteome</keyword>
<evidence type="ECO:0000313" key="1">
    <source>
        <dbReference type="EMBL" id="TDO19022.1"/>
    </source>
</evidence>
<dbReference type="AlphaFoldDB" id="A0A4R6IAU3"/>
<gene>
    <name evidence="1" type="ORF">CLV32_4644</name>
</gene>
<reference evidence="1 2" key="1">
    <citation type="submission" date="2019-03" db="EMBL/GenBank/DDBJ databases">
        <title>Genomic Encyclopedia of Archaeal and Bacterial Type Strains, Phase II (KMG-II): from individual species to whole genera.</title>
        <authorList>
            <person name="Goeker M."/>
        </authorList>
    </citation>
    <scope>NUCLEOTIDE SEQUENCE [LARGE SCALE GENOMIC DNA]</scope>
    <source>
        <strain evidence="1 2">DSM 19034</strain>
    </source>
</reference>
<proteinExistence type="predicted"/>